<reference evidence="2 3" key="1">
    <citation type="submission" date="2017-06" db="EMBL/GenBank/DDBJ databases">
        <authorList>
            <person name="Kim H.J."/>
            <person name="Triplett B.A."/>
        </authorList>
    </citation>
    <scope>NUCLEOTIDE SEQUENCE [LARGE SCALE GENOMIC DNA]</scope>
    <source>
        <strain evidence="2 3">CGMCC 4.2132</strain>
    </source>
</reference>
<dbReference type="InterPro" id="IPR037401">
    <property type="entry name" value="SnoaL-like"/>
</dbReference>
<protein>
    <recommendedName>
        <fullName evidence="1">SnoaL-like domain-containing protein</fullName>
    </recommendedName>
</protein>
<dbReference type="SUPFAM" id="SSF54427">
    <property type="entry name" value="NTF2-like"/>
    <property type="match status" value="1"/>
</dbReference>
<dbReference type="AlphaFoldDB" id="A0A239P8T7"/>
<keyword evidence="3" id="KW-1185">Reference proteome</keyword>
<sequence length="150" mass="16867">MTESTVVPGPIEIFERMRQQWLRNSVDFGEDLAEDVVIEMPFAPPGSTRHYEGREKFLTFATPERAAFVQRFTIEEVRSVTIHETTDPEVIVVEYELAGTINATGRHAASPFIAVLRARDGKAVHWREYQNLPAIAAAMAEAQAPIPEEE</sequence>
<dbReference type="EMBL" id="FZOD01000102">
    <property type="protein sequence ID" value="SNT63516.1"/>
    <property type="molecule type" value="Genomic_DNA"/>
</dbReference>
<evidence type="ECO:0000313" key="2">
    <source>
        <dbReference type="EMBL" id="SNT63516.1"/>
    </source>
</evidence>
<dbReference type="Gene3D" id="3.10.450.50">
    <property type="match status" value="1"/>
</dbReference>
<dbReference type="OrthoDB" id="3681559at2"/>
<gene>
    <name evidence="2" type="ORF">SAMN05216276_11021</name>
</gene>
<organism evidence="2 3">
    <name type="scientific">Streptosporangium subroseum</name>
    <dbReference type="NCBI Taxonomy" id="106412"/>
    <lineage>
        <taxon>Bacteria</taxon>
        <taxon>Bacillati</taxon>
        <taxon>Actinomycetota</taxon>
        <taxon>Actinomycetes</taxon>
        <taxon>Streptosporangiales</taxon>
        <taxon>Streptosporangiaceae</taxon>
        <taxon>Streptosporangium</taxon>
    </lineage>
</organism>
<dbReference type="Proteomes" id="UP000198282">
    <property type="component" value="Unassembled WGS sequence"/>
</dbReference>
<dbReference type="Pfam" id="PF12680">
    <property type="entry name" value="SnoaL_2"/>
    <property type="match status" value="1"/>
</dbReference>
<proteinExistence type="predicted"/>
<evidence type="ECO:0000313" key="3">
    <source>
        <dbReference type="Proteomes" id="UP000198282"/>
    </source>
</evidence>
<dbReference type="RefSeq" id="WP_089213577.1">
    <property type="nucleotide sequence ID" value="NZ_FZOD01000102.1"/>
</dbReference>
<name>A0A239P8T7_9ACTN</name>
<accession>A0A239P8T7</accession>
<dbReference type="InterPro" id="IPR032710">
    <property type="entry name" value="NTF2-like_dom_sf"/>
</dbReference>
<evidence type="ECO:0000259" key="1">
    <source>
        <dbReference type="Pfam" id="PF12680"/>
    </source>
</evidence>
<feature type="domain" description="SnoaL-like" evidence="1">
    <location>
        <begin position="28"/>
        <end position="126"/>
    </location>
</feature>